<proteinExistence type="predicted"/>
<evidence type="ECO:0008006" key="4">
    <source>
        <dbReference type="Google" id="ProtNLM"/>
    </source>
</evidence>
<dbReference type="AlphaFoldDB" id="A0A8J2WVN7"/>
<dbReference type="Proteomes" id="UP000789595">
    <property type="component" value="Unassembled WGS sequence"/>
</dbReference>
<keyword evidence="1" id="KW-0732">Signal</keyword>
<name>A0A8J2WVN7_9STRA</name>
<gene>
    <name evidence="2" type="ORF">PECAL_3P00950</name>
</gene>
<protein>
    <recommendedName>
        <fullName evidence="4">Calmodulin</fullName>
    </recommendedName>
</protein>
<dbReference type="EMBL" id="CAKKNE010000003">
    <property type="protein sequence ID" value="CAH0370222.1"/>
    <property type="molecule type" value="Genomic_DNA"/>
</dbReference>
<evidence type="ECO:0000313" key="3">
    <source>
        <dbReference type="Proteomes" id="UP000789595"/>
    </source>
</evidence>
<accession>A0A8J2WVN7</accession>
<evidence type="ECO:0000256" key="1">
    <source>
        <dbReference type="SAM" id="SignalP"/>
    </source>
</evidence>
<organism evidence="2 3">
    <name type="scientific">Pelagomonas calceolata</name>
    <dbReference type="NCBI Taxonomy" id="35677"/>
    <lineage>
        <taxon>Eukaryota</taxon>
        <taxon>Sar</taxon>
        <taxon>Stramenopiles</taxon>
        <taxon>Ochrophyta</taxon>
        <taxon>Pelagophyceae</taxon>
        <taxon>Pelagomonadales</taxon>
        <taxon>Pelagomonadaceae</taxon>
        <taxon>Pelagomonas</taxon>
    </lineage>
</organism>
<feature type="chain" id="PRO_5035182570" description="Calmodulin" evidence="1">
    <location>
        <begin position="17"/>
        <end position="256"/>
    </location>
</feature>
<sequence length="256" mass="28117">MRLLAHLLGVFAACSANPLLSLFSKAKSLASARNIGITALLPALNTVREAASAAEDDRQGLKDSLREKASETAKYCVWLHLDRDEKAAKEIDCDEFTKMVKTGLPRMKKKLRRRGFLSRLFTSTPSNELVEMFLEEEIAKTLKEKKVSLKDGDNGGYLPHLGARKPSEAACRTNKSEKAPKEEKACPKGALCFPWPKLAWIKPPPMCTIPKDSTVATQTKFGKRLLVAVTPALLGVAAALQVRLLAPRPLLPKRTS</sequence>
<reference evidence="2" key="1">
    <citation type="submission" date="2021-11" db="EMBL/GenBank/DDBJ databases">
        <authorList>
            <consortium name="Genoscope - CEA"/>
            <person name="William W."/>
        </authorList>
    </citation>
    <scope>NUCLEOTIDE SEQUENCE</scope>
</reference>
<feature type="signal peptide" evidence="1">
    <location>
        <begin position="1"/>
        <end position="16"/>
    </location>
</feature>
<evidence type="ECO:0000313" key="2">
    <source>
        <dbReference type="EMBL" id="CAH0370222.1"/>
    </source>
</evidence>
<keyword evidence="3" id="KW-1185">Reference proteome</keyword>
<comment type="caution">
    <text evidence="2">The sequence shown here is derived from an EMBL/GenBank/DDBJ whole genome shotgun (WGS) entry which is preliminary data.</text>
</comment>